<protein>
    <submittedName>
        <fullName evidence="6">Putative ABC transporter ATP-binding protein</fullName>
    </submittedName>
</protein>
<dbReference type="CDD" id="cd03264">
    <property type="entry name" value="ABC_drug_resistance_like"/>
    <property type="match status" value="1"/>
</dbReference>
<evidence type="ECO:0000313" key="7">
    <source>
        <dbReference type="Proteomes" id="UP000033121"/>
    </source>
</evidence>
<gene>
    <name evidence="6" type="ORF">FPE01S_01_06920</name>
</gene>
<dbReference type="PROSITE" id="PS50893">
    <property type="entry name" value="ABC_TRANSPORTER_2"/>
    <property type="match status" value="1"/>
</dbReference>
<dbReference type="RefSeq" id="WP_046367497.1">
    <property type="nucleotide sequence ID" value="NZ_BBWV01000001.1"/>
</dbReference>
<organism evidence="6 7">
    <name type="scientific">Flavihumibacter petaseus NBRC 106054</name>
    <dbReference type="NCBI Taxonomy" id="1220578"/>
    <lineage>
        <taxon>Bacteria</taxon>
        <taxon>Pseudomonadati</taxon>
        <taxon>Bacteroidota</taxon>
        <taxon>Chitinophagia</taxon>
        <taxon>Chitinophagales</taxon>
        <taxon>Chitinophagaceae</taxon>
        <taxon>Flavihumibacter</taxon>
    </lineage>
</organism>
<feature type="domain" description="ABC transporter" evidence="5">
    <location>
        <begin position="4"/>
        <end position="234"/>
    </location>
</feature>
<dbReference type="PANTHER" id="PTHR43335:SF2">
    <property type="entry name" value="ABC TRANSPORTER, ATP-BINDING PROTEIN"/>
    <property type="match status" value="1"/>
</dbReference>
<dbReference type="GO" id="GO:0005524">
    <property type="term" value="F:ATP binding"/>
    <property type="evidence" value="ECO:0007669"/>
    <property type="project" value="UniProtKB-KW"/>
</dbReference>
<reference evidence="6 7" key="1">
    <citation type="submission" date="2015-04" db="EMBL/GenBank/DDBJ databases">
        <title>Whole genome shotgun sequence of Flavihumibacter petaseus NBRC 106054.</title>
        <authorList>
            <person name="Miyazawa S."/>
            <person name="Hosoyama A."/>
            <person name="Hashimoto M."/>
            <person name="Noguchi M."/>
            <person name="Tsuchikane K."/>
            <person name="Ohji S."/>
            <person name="Yamazoe A."/>
            <person name="Ichikawa N."/>
            <person name="Kimura A."/>
            <person name="Fujita N."/>
        </authorList>
    </citation>
    <scope>NUCLEOTIDE SEQUENCE [LARGE SCALE GENOMIC DNA]</scope>
    <source>
        <strain evidence="6 7">NBRC 106054</strain>
    </source>
</reference>
<name>A0A0E9MVZ9_9BACT</name>
<sequence>MNSLSIDTVSVTWRNGVKALNDISLQFSKGMFGLLGPNGAGKSTLLKTIVGLQQPDKGKIFLNGIDLSNDQFYLRKQLGYLPQDFGVYPGVTAWDLLQHIAILKGVGDATARRKQVTYLLEQMNLSEYRNSAVHRFSGGMKQRFGVAQALIGNPQVILLDEPTAGLDPEERHRFNSMLSALSEELIVVLSTHLVEDVRNLCDNMAVIHQGRVVAEGKPAMMISALDGKIWSKKSAVTSGPEPDFPHRLISRQLIGKRPFVTVYAEVQPPGFVPDAPTLEHVYFHALNS</sequence>
<evidence type="ECO:0000256" key="3">
    <source>
        <dbReference type="ARBA" id="ARBA00022741"/>
    </source>
</evidence>
<dbReference type="STRING" id="1220578.FPE01S_01_06920"/>
<comment type="similarity">
    <text evidence="1">Belongs to the ABC transporter superfamily.</text>
</comment>
<evidence type="ECO:0000256" key="1">
    <source>
        <dbReference type="ARBA" id="ARBA00005417"/>
    </source>
</evidence>
<dbReference type="OrthoDB" id="9785229at2"/>
<keyword evidence="4 6" id="KW-0067">ATP-binding</keyword>
<comment type="caution">
    <text evidence="6">The sequence shown here is derived from an EMBL/GenBank/DDBJ whole genome shotgun (WGS) entry which is preliminary data.</text>
</comment>
<dbReference type="Pfam" id="PF00005">
    <property type="entry name" value="ABC_tran"/>
    <property type="match status" value="1"/>
</dbReference>
<dbReference type="SMART" id="SM00382">
    <property type="entry name" value="AAA"/>
    <property type="match status" value="1"/>
</dbReference>
<proteinExistence type="inferred from homology"/>
<dbReference type="AlphaFoldDB" id="A0A0E9MVZ9"/>
<dbReference type="SUPFAM" id="SSF52540">
    <property type="entry name" value="P-loop containing nucleoside triphosphate hydrolases"/>
    <property type="match status" value="1"/>
</dbReference>
<keyword evidence="7" id="KW-1185">Reference proteome</keyword>
<dbReference type="PROSITE" id="PS00211">
    <property type="entry name" value="ABC_TRANSPORTER_1"/>
    <property type="match status" value="1"/>
</dbReference>
<dbReference type="PANTHER" id="PTHR43335">
    <property type="entry name" value="ABC TRANSPORTER, ATP-BINDING PROTEIN"/>
    <property type="match status" value="1"/>
</dbReference>
<dbReference type="Gene3D" id="3.40.50.300">
    <property type="entry name" value="P-loop containing nucleotide triphosphate hydrolases"/>
    <property type="match status" value="1"/>
</dbReference>
<dbReference type="EMBL" id="BBWV01000001">
    <property type="protein sequence ID" value="GAO41678.1"/>
    <property type="molecule type" value="Genomic_DNA"/>
</dbReference>
<dbReference type="GO" id="GO:0016887">
    <property type="term" value="F:ATP hydrolysis activity"/>
    <property type="evidence" value="ECO:0007669"/>
    <property type="project" value="InterPro"/>
</dbReference>
<evidence type="ECO:0000256" key="4">
    <source>
        <dbReference type="ARBA" id="ARBA00022840"/>
    </source>
</evidence>
<accession>A0A0E9MVZ9</accession>
<dbReference type="InterPro" id="IPR003439">
    <property type="entry name" value="ABC_transporter-like_ATP-bd"/>
</dbReference>
<dbReference type="InterPro" id="IPR027417">
    <property type="entry name" value="P-loop_NTPase"/>
</dbReference>
<keyword evidence="3" id="KW-0547">Nucleotide-binding</keyword>
<evidence type="ECO:0000256" key="2">
    <source>
        <dbReference type="ARBA" id="ARBA00022448"/>
    </source>
</evidence>
<evidence type="ECO:0000313" key="6">
    <source>
        <dbReference type="EMBL" id="GAO41678.1"/>
    </source>
</evidence>
<dbReference type="Proteomes" id="UP000033121">
    <property type="component" value="Unassembled WGS sequence"/>
</dbReference>
<dbReference type="InterPro" id="IPR003593">
    <property type="entry name" value="AAA+_ATPase"/>
</dbReference>
<evidence type="ECO:0000259" key="5">
    <source>
        <dbReference type="PROSITE" id="PS50893"/>
    </source>
</evidence>
<keyword evidence="2" id="KW-0813">Transport</keyword>
<dbReference type="InterPro" id="IPR017871">
    <property type="entry name" value="ABC_transporter-like_CS"/>
</dbReference>